<organism evidence="1 2">
    <name type="scientific">Candidatus Methanoperedens nitratireducens</name>
    <dbReference type="NCBI Taxonomy" id="1392998"/>
    <lineage>
        <taxon>Archaea</taxon>
        <taxon>Methanobacteriati</taxon>
        <taxon>Methanobacteriota</taxon>
        <taxon>Stenosarchaea group</taxon>
        <taxon>Methanomicrobia</taxon>
        <taxon>Methanosarcinales</taxon>
        <taxon>ANME-2 cluster</taxon>
        <taxon>Candidatus Methanoperedentaceae</taxon>
        <taxon>Candidatus Methanoperedens</taxon>
    </lineage>
</organism>
<keyword evidence="2" id="KW-1185">Reference proteome</keyword>
<dbReference type="EMBL" id="FZMP01000044">
    <property type="protein sequence ID" value="SNQ59831.1"/>
    <property type="molecule type" value="Genomic_DNA"/>
</dbReference>
<dbReference type="AlphaFoldDB" id="A0A284VKM6"/>
<proteinExistence type="predicted"/>
<dbReference type="Proteomes" id="UP000218615">
    <property type="component" value="Unassembled WGS sequence"/>
</dbReference>
<protein>
    <submittedName>
        <fullName evidence="1">Uncharacterized protein</fullName>
    </submittedName>
</protein>
<evidence type="ECO:0000313" key="1">
    <source>
        <dbReference type="EMBL" id="SNQ59831.1"/>
    </source>
</evidence>
<reference evidence="2" key="1">
    <citation type="submission" date="2017-06" db="EMBL/GenBank/DDBJ databases">
        <authorList>
            <person name="Cremers G."/>
        </authorList>
    </citation>
    <scope>NUCLEOTIDE SEQUENCE [LARGE SCALE GENOMIC DNA]</scope>
</reference>
<evidence type="ECO:0000313" key="2">
    <source>
        <dbReference type="Proteomes" id="UP000218615"/>
    </source>
</evidence>
<sequence length="62" mass="7448">MKHGYVLFIYNDFVTVLQDWAGSGKRFYSTLQEVDRIISTFNSFIKEWMQQKKNYPENNSAY</sequence>
<gene>
    <name evidence="1" type="ORF">MNV_1380018</name>
</gene>
<name>A0A284VKM6_9EURY</name>
<accession>A0A284VKM6</accession>